<evidence type="ECO:0000313" key="2">
    <source>
        <dbReference type="Proteomes" id="UP000605361"/>
    </source>
</evidence>
<dbReference type="PANTHER" id="PTHR43649:SF30">
    <property type="entry name" value="ABC TRANSPORTER SUBSTRATE-BINDING PROTEIN"/>
    <property type="match status" value="1"/>
</dbReference>
<protein>
    <submittedName>
        <fullName evidence="1">Carbohydrate ABC transporter substrate-binding protein</fullName>
    </submittedName>
</protein>
<accession>A0A931F0B2</accession>
<dbReference type="Gene3D" id="3.40.190.10">
    <property type="entry name" value="Periplasmic binding protein-like II"/>
    <property type="match status" value="2"/>
</dbReference>
<reference evidence="1" key="1">
    <citation type="submission" date="2020-11" db="EMBL/GenBank/DDBJ databases">
        <title>Whole-genome analyses of Nonomuraea sp. K274.</title>
        <authorList>
            <person name="Veyisoglu A."/>
        </authorList>
    </citation>
    <scope>NUCLEOTIDE SEQUENCE</scope>
    <source>
        <strain evidence="1">K274</strain>
    </source>
</reference>
<dbReference type="InterPro" id="IPR050490">
    <property type="entry name" value="Bact_solute-bd_prot1"/>
</dbReference>
<evidence type="ECO:0000313" key="1">
    <source>
        <dbReference type="EMBL" id="MBF8186143.1"/>
    </source>
</evidence>
<dbReference type="Pfam" id="PF13416">
    <property type="entry name" value="SBP_bac_8"/>
    <property type="match status" value="1"/>
</dbReference>
<comment type="caution">
    <text evidence="1">The sequence shown here is derived from an EMBL/GenBank/DDBJ whole genome shotgun (WGS) entry which is preliminary data.</text>
</comment>
<keyword evidence="2" id="KW-1185">Reference proteome</keyword>
<dbReference type="EMBL" id="JADOGI010000023">
    <property type="protein sequence ID" value="MBF8186143.1"/>
    <property type="molecule type" value="Genomic_DNA"/>
</dbReference>
<dbReference type="PANTHER" id="PTHR43649">
    <property type="entry name" value="ARABINOSE-BINDING PROTEIN-RELATED"/>
    <property type="match status" value="1"/>
</dbReference>
<dbReference type="PROSITE" id="PS51257">
    <property type="entry name" value="PROKAR_LIPOPROTEIN"/>
    <property type="match status" value="1"/>
</dbReference>
<dbReference type="SUPFAM" id="SSF53850">
    <property type="entry name" value="Periplasmic binding protein-like II"/>
    <property type="match status" value="1"/>
</dbReference>
<gene>
    <name evidence="1" type="ORF">ITP53_10360</name>
</gene>
<organism evidence="1 2">
    <name type="scientific">Nonomuraea cypriaca</name>
    <dbReference type="NCBI Taxonomy" id="1187855"/>
    <lineage>
        <taxon>Bacteria</taxon>
        <taxon>Bacillati</taxon>
        <taxon>Actinomycetota</taxon>
        <taxon>Actinomycetes</taxon>
        <taxon>Streptosporangiales</taxon>
        <taxon>Streptosporangiaceae</taxon>
        <taxon>Nonomuraea</taxon>
    </lineage>
</organism>
<dbReference type="InterPro" id="IPR006059">
    <property type="entry name" value="SBP"/>
</dbReference>
<dbReference type="InterPro" id="IPR006311">
    <property type="entry name" value="TAT_signal"/>
</dbReference>
<name>A0A931F0B2_9ACTN</name>
<dbReference type="RefSeq" id="WP_195895124.1">
    <property type="nucleotide sequence ID" value="NZ_JADOGI010000023.1"/>
</dbReference>
<sequence>MTATLVRARGRPMSRRALLAGTAGLAAITGCRGLTRRSSAATGRDIDFFWYVEGKRAKYTQAIARAYEKANPGTTIKERYTGFASYWDKLATQVAGGRTPDVFQLDITRLAEYAERGAVRPLTGLVPDPLPLDRLAAAVRPSCEYRGELHFIPTGLSTVPAVLYNRTALRELGVPEPDREWGQEEFEGFCRSVGERSGGKVRGSSDFGGDVNALESYLRSRGTGIFGADGSLTLTEDHLTEWWEMWDRLRRDGLCTPMTVTAEGGGFENSPLIKKKSVISGAYSAKGIAGFAALTTDELAFVPFPRERRGGRIGTMVTPVEWWAVSADAPEAKARAAAAFCAYALGDAVAARGMVVEHGIPVFESLRAATKASADELVRLTIEEYERSAGEDPAPRHIYPVGAGELFDQVFGKQNQDVGFGRATVATAVTRFFDEADRTLR</sequence>
<dbReference type="Proteomes" id="UP000605361">
    <property type="component" value="Unassembled WGS sequence"/>
</dbReference>
<dbReference type="PROSITE" id="PS51318">
    <property type="entry name" value="TAT"/>
    <property type="match status" value="1"/>
</dbReference>
<dbReference type="AlphaFoldDB" id="A0A931F0B2"/>
<proteinExistence type="predicted"/>